<feature type="compositionally biased region" description="Low complexity" evidence="1">
    <location>
        <begin position="628"/>
        <end position="660"/>
    </location>
</feature>
<feature type="compositionally biased region" description="Basic and acidic residues" evidence="1">
    <location>
        <begin position="1073"/>
        <end position="1104"/>
    </location>
</feature>
<feature type="region of interest" description="Disordered" evidence="1">
    <location>
        <begin position="1056"/>
        <end position="1158"/>
    </location>
</feature>
<feature type="compositionally biased region" description="Acidic residues" evidence="1">
    <location>
        <begin position="430"/>
        <end position="458"/>
    </location>
</feature>
<dbReference type="SUPFAM" id="SSF52540">
    <property type="entry name" value="P-loop containing nucleoside triphosphate hydrolases"/>
    <property type="match status" value="1"/>
</dbReference>
<gene>
    <name evidence="3" type="ORF">BN1204_027365</name>
</gene>
<evidence type="ECO:0000256" key="1">
    <source>
        <dbReference type="SAM" id="MobiDB-lite"/>
    </source>
</evidence>
<accession>A0A0F7UF79</accession>
<feature type="region of interest" description="Disordered" evidence="1">
    <location>
        <begin position="958"/>
        <end position="996"/>
    </location>
</feature>
<organism evidence="3">
    <name type="scientific">Neospora caninum (strain Liverpool)</name>
    <dbReference type="NCBI Taxonomy" id="572307"/>
    <lineage>
        <taxon>Eukaryota</taxon>
        <taxon>Sar</taxon>
        <taxon>Alveolata</taxon>
        <taxon>Apicomplexa</taxon>
        <taxon>Conoidasida</taxon>
        <taxon>Coccidia</taxon>
        <taxon>Eucoccidiorida</taxon>
        <taxon>Eimeriorina</taxon>
        <taxon>Sarcocystidae</taxon>
        <taxon>Neospora</taxon>
    </lineage>
</organism>
<reference evidence="3" key="1">
    <citation type="journal article" date="2015" name="PLoS ONE">
        <title>Comprehensive Evaluation of Toxoplasma gondii VEG and Neospora caninum LIV Genomes with Tachyzoite Stage Transcriptome and Proteome Defines Novel Transcript Features.</title>
        <authorList>
            <person name="Ramaprasad A."/>
            <person name="Mourier T."/>
            <person name="Naeem R."/>
            <person name="Malas T.B."/>
            <person name="Moussa E."/>
            <person name="Panigrahi A."/>
            <person name="Vermont S.J."/>
            <person name="Otto T.D."/>
            <person name="Wastling J."/>
            <person name="Pain A."/>
        </authorList>
    </citation>
    <scope>NUCLEOTIDE SEQUENCE</scope>
    <source>
        <strain evidence="3">Liverpool</strain>
    </source>
</reference>
<name>A0A0F7UF79_NEOCL</name>
<feature type="region of interest" description="Disordered" evidence="1">
    <location>
        <begin position="905"/>
        <end position="924"/>
    </location>
</feature>
<dbReference type="InterPro" id="IPR003593">
    <property type="entry name" value="AAA+_ATPase"/>
</dbReference>
<feature type="compositionally biased region" description="Basic and acidic residues" evidence="1">
    <location>
        <begin position="1111"/>
        <end position="1131"/>
    </location>
</feature>
<evidence type="ECO:0000313" key="3">
    <source>
        <dbReference type="EMBL" id="CEL66932.1"/>
    </source>
</evidence>
<dbReference type="Gene3D" id="3.40.50.300">
    <property type="entry name" value="P-loop containing nucleotide triphosphate hydrolases"/>
    <property type="match status" value="1"/>
</dbReference>
<feature type="compositionally biased region" description="Basic and acidic residues" evidence="1">
    <location>
        <begin position="1056"/>
        <end position="1065"/>
    </location>
</feature>
<feature type="compositionally biased region" description="Polar residues" evidence="1">
    <location>
        <begin position="766"/>
        <end position="781"/>
    </location>
</feature>
<feature type="compositionally biased region" description="Basic and acidic residues" evidence="1">
    <location>
        <begin position="790"/>
        <end position="820"/>
    </location>
</feature>
<feature type="compositionally biased region" description="Basic and acidic residues" evidence="1">
    <location>
        <begin position="90"/>
        <end position="113"/>
    </location>
</feature>
<feature type="region of interest" description="Disordered" evidence="1">
    <location>
        <begin position="606"/>
        <end position="660"/>
    </location>
</feature>
<feature type="compositionally biased region" description="Basic and acidic residues" evidence="1">
    <location>
        <begin position="970"/>
        <end position="983"/>
    </location>
</feature>
<feature type="region of interest" description="Disordered" evidence="1">
    <location>
        <begin position="215"/>
        <end position="255"/>
    </location>
</feature>
<feature type="region of interest" description="Disordered" evidence="1">
    <location>
        <begin position="86"/>
        <end position="113"/>
    </location>
</feature>
<feature type="compositionally biased region" description="Basic and acidic residues" evidence="1">
    <location>
        <begin position="875"/>
        <end position="899"/>
    </location>
</feature>
<dbReference type="CDD" id="cd00009">
    <property type="entry name" value="AAA"/>
    <property type="match status" value="1"/>
</dbReference>
<feature type="region of interest" description="Disordered" evidence="1">
    <location>
        <begin position="376"/>
        <end position="458"/>
    </location>
</feature>
<feature type="compositionally biased region" description="Basic and acidic residues" evidence="1">
    <location>
        <begin position="223"/>
        <end position="237"/>
    </location>
</feature>
<feature type="compositionally biased region" description="Basic and acidic residues" evidence="1">
    <location>
        <begin position="399"/>
        <end position="415"/>
    </location>
</feature>
<dbReference type="SMART" id="SM00382">
    <property type="entry name" value="AAA"/>
    <property type="match status" value="1"/>
</dbReference>
<feature type="region of interest" description="Disordered" evidence="1">
    <location>
        <begin position="863"/>
        <end position="899"/>
    </location>
</feature>
<feature type="region of interest" description="Disordered" evidence="1">
    <location>
        <begin position="675"/>
        <end position="708"/>
    </location>
</feature>
<feature type="region of interest" description="Disordered" evidence="1">
    <location>
        <begin position="510"/>
        <end position="557"/>
    </location>
</feature>
<dbReference type="EMBL" id="LN714482">
    <property type="protein sequence ID" value="CEL66932.1"/>
    <property type="molecule type" value="Genomic_DNA"/>
</dbReference>
<feature type="compositionally biased region" description="Low complexity" evidence="1">
    <location>
        <begin position="675"/>
        <end position="699"/>
    </location>
</feature>
<feature type="domain" description="AAA+ ATPase" evidence="2">
    <location>
        <begin position="929"/>
        <end position="1275"/>
    </location>
</feature>
<sequence>MDAEAAVGSSSLASLLQNGGAFQDASSPFFLTVAADPQNPWSSLWRVKEEVLKAFSAAPLASRSPFRSHVSPGSASLSLNGAADACASHGSERSKREGDAPARESPSRATDHHRPEVYVQEVWSSDLWDRQRRGSSWADLLRESLSAFLASASKTKILLLMHPDAWFLPPTSLPAPLPCSSSPAVHASARDTGADDAAGGDTGSRLAAQLTGALRDQLEDSDAENRDGVDSDEDAPRTPRTPSLANGRKCQGRNRRQDAQLRDAIEVELDALFRWLQEALRLQVEEEESNRDGQHDLLAHAINFLASSDSRKCSNRPSWFPTLPAGSAAGLSSSPGSAPPSRAFVIALLRLPLRPGSVFQRAFSLHFPFWRISSGSCRRSGASRVPARRGRGSTLRQGVARDLELSISSPKRENADSGGTETPKGMPVNAEDEEEKEGEEDEEWEEDKEGEEDENDEDKMEVYREAALGALAALADAPILECEENWDEPLRWVLQGGVLQGGDRPCAVAGDPTGLVGEAGNRESRARWEEGETPHLEERRLGKGGLSPVGRSGEAEGCRPRVYTSTVHAPLDPFQWIPEGEEGDCFLDDRERNILSLWKKQAGLGRTYSRHQKRHLRGGDGSHLRSLPSPASPWHSRHSASSSTFSSTSSSSSSSSSPFSSSSCPAALSSSVPSSSSSSGSFSASSSPSAFSASATPHADQAASCPSRSYPFSLSRLPPPLFASSPPHSRSPRSLCAARQAVWAALGCAGTRKRGDGGRLGDSASPRLSTRTRQPDSSNFPETRYAGEQSEIHDEEREDRDRDDKDREDKDREDKGREDAFSASSECGHLALFEQVLRRRGLPAIQFLPPRNVQLLLRVPLSPPRRQQSAQHNTRQNEEARSREAGRSAPHADRASREARAIQETNACGRLQESPPARIPRGSLVSEKAPRAILICGPTGSGKTTLLHALGELFGGGFAGESEDESEEINGERGSERALERKNGNRPSRRGGGSAGVIHTHVGELLQAVVGGSQRALLKIFVDAAGTSPHAAVCIEGLDAALGLRGKLWEDEVQKATRRANRNDENAASETGSQREGKDASEVDGRGRGRRESAKRSETERDTESDAIGAEETRDGECENHKEEGKVKTELSVDSGETARSAVACEDERRCTDAHAPTPHASLAVGASAQMSENGAADVFASSSEESDSNFSCETLPRDDSSELSSDFGDGGSSEDDSPAHEVQRNLAQFFETLVEVYVHHVGVPLLCTISIHPESVPPEILRCFHQIIVLRPIHYCLADATVS</sequence>
<protein>
    <recommendedName>
        <fullName evidence="2">AAA+ ATPase domain-containing protein</fullName>
    </recommendedName>
</protein>
<feature type="region of interest" description="Disordered" evidence="1">
    <location>
        <begin position="750"/>
        <end position="823"/>
    </location>
</feature>
<feature type="region of interest" description="Disordered" evidence="1">
    <location>
        <begin position="178"/>
        <end position="203"/>
    </location>
</feature>
<dbReference type="InterPro" id="IPR027417">
    <property type="entry name" value="P-loop_NTPase"/>
</dbReference>
<evidence type="ECO:0000259" key="2">
    <source>
        <dbReference type="SMART" id="SM00382"/>
    </source>
</evidence>
<feature type="compositionally biased region" description="Basic and acidic residues" evidence="1">
    <location>
        <begin position="520"/>
        <end position="541"/>
    </location>
</feature>
<proteinExistence type="predicted"/>
<feature type="region of interest" description="Disordered" evidence="1">
    <location>
        <begin position="1176"/>
        <end position="1221"/>
    </location>
</feature>